<evidence type="ECO:0000313" key="3">
    <source>
        <dbReference type="Proteomes" id="UP001427805"/>
    </source>
</evidence>
<dbReference type="InterPro" id="IPR011033">
    <property type="entry name" value="PRC_barrel-like_sf"/>
</dbReference>
<dbReference type="PANTHER" id="PTHR36505">
    <property type="entry name" value="BLR1072 PROTEIN"/>
    <property type="match status" value="1"/>
</dbReference>
<evidence type="ECO:0000259" key="1">
    <source>
        <dbReference type="Pfam" id="PF05239"/>
    </source>
</evidence>
<dbReference type="SUPFAM" id="SSF50346">
    <property type="entry name" value="PRC-barrel domain"/>
    <property type="match status" value="1"/>
</dbReference>
<dbReference type="RefSeq" id="WP_346247305.1">
    <property type="nucleotide sequence ID" value="NZ_JBDIZK010000008.1"/>
</dbReference>
<dbReference type="Pfam" id="PF05239">
    <property type="entry name" value="PRC"/>
    <property type="match status" value="1"/>
</dbReference>
<dbReference type="PANTHER" id="PTHR36505:SF1">
    <property type="entry name" value="BLR1072 PROTEIN"/>
    <property type="match status" value="1"/>
</dbReference>
<name>A0ABV0B9N5_9SPHN</name>
<keyword evidence="3" id="KW-1185">Reference proteome</keyword>
<protein>
    <submittedName>
        <fullName evidence="2">PRC-barrel domain-containing protein</fullName>
    </submittedName>
</protein>
<evidence type="ECO:0000313" key="2">
    <source>
        <dbReference type="EMBL" id="MEN3748284.1"/>
    </source>
</evidence>
<sequence>MSDAISDTSDTAAAVPAADLPNLLIASNKIDGTKVATRDGDSLGSVYSFMINKRTGGATYAVLRLGGFLGMGKSYYPLPFEMLSYDPATDRYVVTIDRRLLEGGPSWANNPPEFNQAYADRVSNYYGVAPVDLSLS</sequence>
<gene>
    <name evidence="2" type="ORF">TPR58_14000</name>
</gene>
<dbReference type="EMBL" id="JBDIZK010000008">
    <property type="protein sequence ID" value="MEN3748284.1"/>
    <property type="molecule type" value="Genomic_DNA"/>
</dbReference>
<reference evidence="2 3" key="1">
    <citation type="submission" date="2024-05" db="EMBL/GenBank/DDBJ databases">
        <title>Sphingomonas sp. HF-S3 16S ribosomal RNA gene Genome sequencing and assembly.</title>
        <authorList>
            <person name="Lee H."/>
        </authorList>
    </citation>
    <scope>NUCLEOTIDE SEQUENCE [LARGE SCALE GENOMIC DNA]</scope>
    <source>
        <strain evidence="2 3">HF-S3</strain>
    </source>
</reference>
<accession>A0ABV0B9N5</accession>
<dbReference type="Proteomes" id="UP001427805">
    <property type="component" value="Unassembled WGS sequence"/>
</dbReference>
<dbReference type="InterPro" id="IPR027275">
    <property type="entry name" value="PRC-brl_dom"/>
</dbReference>
<comment type="caution">
    <text evidence="2">The sequence shown here is derived from an EMBL/GenBank/DDBJ whole genome shotgun (WGS) entry which is preliminary data.</text>
</comment>
<organism evidence="2 3">
    <name type="scientific">Sphingomonas rustica</name>
    <dbReference type="NCBI Taxonomy" id="3103142"/>
    <lineage>
        <taxon>Bacteria</taxon>
        <taxon>Pseudomonadati</taxon>
        <taxon>Pseudomonadota</taxon>
        <taxon>Alphaproteobacteria</taxon>
        <taxon>Sphingomonadales</taxon>
        <taxon>Sphingomonadaceae</taxon>
        <taxon>Sphingomonas</taxon>
    </lineage>
</organism>
<proteinExistence type="predicted"/>
<feature type="domain" description="PRC-barrel" evidence="1">
    <location>
        <begin position="26"/>
        <end position="99"/>
    </location>
</feature>
<dbReference type="Gene3D" id="2.30.30.240">
    <property type="entry name" value="PRC-barrel domain"/>
    <property type="match status" value="1"/>
</dbReference>